<feature type="transmembrane region" description="Helical" evidence="2">
    <location>
        <begin position="464"/>
        <end position="486"/>
    </location>
</feature>
<dbReference type="InterPro" id="IPR053143">
    <property type="entry name" value="Arylsulfate_ST"/>
</dbReference>
<feature type="compositionally biased region" description="Basic and acidic residues" evidence="1">
    <location>
        <begin position="497"/>
        <end position="506"/>
    </location>
</feature>
<dbReference type="PANTHER" id="PTHR35340">
    <property type="entry name" value="PQQ ENZYME REPEAT PROTEIN-RELATED"/>
    <property type="match status" value="1"/>
</dbReference>
<evidence type="ECO:0000256" key="2">
    <source>
        <dbReference type="SAM" id="Phobius"/>
    </source>
</evidence>
<dbReference type="STRING" id="329884.A0A4U0X902"/>
<evidence type="ECO:0000313" key="5">
    <source>
        <dbReference type="Proteomes" id="UP000309340"/>
    </source>
</evidence>
<keyword evidence="2" id="KW-1133">Transmembrane helix</keyword>
<feature type="signal peptide" evidence="3">
    <location>
        <begin position="1"/>
        <end position="26"/>
    </location>
</feature>
<evidence type="ECO:0008006" key="6">
    <source>
        <dbReference type="Google" id="ProtNLM"/>
    </source>
</evidence>
<feature type="compositionally biased region" description="Acidic residues" evidence="1">
    <location>
        <begin position="507"/>
        <end position="516"/>
    </location>
</feature>
<dbReference type="AlphaFoldDB" id="A0A4U0X902"/>
<dbReference type="OrthoDB" id="5427350at2759"/>
<dbReference type="EMBL" id="NAJQ01000324">
    <property type="protein sequence ID" value="TKA72086.1"/>
    <property type="molecule type" value="Genomic_DNA"/>
</dbReference>
<sequence length="540" mass="61913">MYAHAGHPSAAVVLVASALFFTTTQAGEYHDEPDKVFSFKSRPDIRAPKWNVTFHDEIRLSPGYWFVAPYEKYVDDLDTYGWVGPHIYDGHGDLVWSGNNQFDGANIMDFRLQNVSGVESLTLVDNNLSKGIVLNSQYEVVESMQWGDDPIDINDHEFQWVDNNTRILVINSAWTRAPVEASRTVGFDGECNTIFESFKELNATTGEETFRWDSYNHIRLNESTHMNFGDTIDQACVSDVYWDYVHLNAVDKDDHGDYYLSARHTNTIYKISGQDREVIWRFEGLRGRSDFTHHGYFTFSRQHHVRWRGRNETHVFISLLDNALGEDDQPPSHENSRGLFIALDEHTMVATVEQTYDHPRGFGQYADKRGSFELLDDGNVFVGCWNGATEVRSWRLLKTTRTNETTEVLASADRTGFETRLLSLGYASYVYVEALDVNVQDERDWLQTVADDQHLHDLSRRFRAWFFFLGGVLAGAALAAALVPVLTKRWIRSKYESVPKEDVERDAAEDDDDDASEDKMKHDTFELDYDDGYAAANRFD</sequence>
<gene>
    <name evidence="4" type="ORF">B0A55_08670</name>
</gene>
<feature type="region of interest" description="Disordered" evidence="1">
    <location>
        <begin position="497"/>
        <end position="523"/>
    </location>
</feature>
<evidence type="ECO:0000313" key="4">
    <source>
        <dbReference type="EMBL" id="TKA72086.1"/>
    </source>
</evidence>
<dbReference type="Proteomes" id="UP000309340">
    <property type="component" value="Unassembled WGS sequence"/>
</dbReference>
<accession>A0A4U0X902</accession>
<evidence type="ECO:0000256" key="3">
    <source>
        <dbReference type="SAM" id="SignalP"/>
    </source>
</evidence>
<dbReference type="Pfam" id="PF14269">
    <property type="entry name" value="Arylsulfotran_2"/>
    <property type="match status" value="1"/>
</dbReference>
<name>A0A4U0X902_9PEZI</name>
<organism evidence="4 5">
    <name type="scientific">Friedmanniomyces simplex</name>
    <dbReference type="NCBI Taxonomy" id="329884"/>
    <lineage>
        <taxon>Eukaryota</taxon>
        <taxon>Fungi</taxon>
        <taxon>Dikarya</taxon>
        <taxon>Ascomycota</taxon>
        <taxon>Pezizomycotina</taxon>
        <taxon>Dothideomycetes</taxon>
        <taxon>Dothideomycetidae</taxon>
        <taxon>Mycosphaerellales</taxon>
        <taxon>Teratosphaeriaceae</taxon>
        <taxon>Friedmanniomyces</taxon>
    </lineage>
</organism>
<dbReference type="InterPro" id="IPR039535">
    <property type="entry name" value="ASST-like"/>
</dbReference>
<proteinExistence type="predicted"/>
<dbReference type="PANTHER" id="PTHR35340:SF8">
    <property type="entry name" value="ASST-DOMAIN-CONTAINING PROTEIN"/>
    <property type="match status" value="1"/>
</dbReference>
<feature type="chain" id="PRO_5020755422" description="ASST-domain-containing protein" evidence="3">
    <location>
        <begin position="27"/>
        <end position="540"/>
    </location>
</feature>
<keyword evidence="2" id="KW-0812">Transmembrane</keyword>
<keyword evidence="3" id="KW-0732">Signal</keyword>
<keyword evidence="2" id="KW-0472">Membrane</keyword>
<reference evidence="4 5" key="1">
    <citation type="submission" date="2017-03" db="EMBL/GenBank/DDBJ databases">
        <title>Genomes of endolithic fungi from Antarctica.</title>
        <authorList>
            <person name="Coleine C."/>
            <person name="Masonjones S."/>
            <person name="Stajich J.E."/>
        </authorList>
    </citation>
    <scope>NUCLEOTIDE SEQUENCE [LARGE SCALE GENOMIC DNA]</scope>
    <source>
        <strain evidence="4 5">CCFEE 5184</strain>
    </source>
</reference>
<protein>
    <recommendedName>
        <fullName evidence="6">ASST-domain-containing protein</fullName>
    </recommendedName>
</protein>
<evidence type="ECO:0000256" key="1">
    <source>
        <dbReference type="SAM" id="MobiDB-lite"/>
    </source>
</evidence>
<keyword evidence="5" id="KW-1185">Reference proteome</keyword>
<comment type="caution">
    <text evidence="4">The sequence shown here is derived from an EMBL/GenBank/DDBJ whole genome shotgun (WGS) entry which is preliminary data.</text>
</comment>